<reference evidence="3 4" key="1">
    <citation type="submission" date="2024-09" db="EMBL/GenBank/DDBJ databases">
        <title>Novel species of the genus Pelomonas and Roseateles isolated from streams.</title>
        <authorList>
            <person name="Lu H."/>
        </authorList>
    </citation>
    <scope>NUCLEOTIDE SEQUENCE [LARGE SCALE GENOMIC DNA]</scope>
    <source>
        <strain evidence="3 4">BYS96W</strain>
    </source>
</reference>
<organism evidence="3 4">
    <name type="scientific">Pelomonas nitida</name>
    <dbReference type="NCBI Taxonomy" id="3299027"/>
    <lineage>
        <taxon>Bacteria</taxon>
        <taxon>Pseudomonadati</taxon>
        <taxon>Pseudomonadota</taxon>
        <taxon>Betaproteobacteria</taxon>
        <taxon>Burkholderiales</taxon>
        <taxon>Sphaerotilaceae</taxon>
        <taxon>Roseateles</taxon>
    </lineage>
</organism>
<proteinExistence type="predicted"/>
<dbReference type="PROSITE" id="PS51257">
    <property type="entry name" value="PROKAR_LIPOPROTEIN"/>
    <property type="match status" value="1"/>
</dbReference>
<comment type="caution">
    <text evidence="3">The sequence shown here is derived from an EMBL/GenBank/DDBJ whole genome shotgun (WGS) entry which is preliminary data.</text>
</comment>
<dbReference type="RefSeq" id="WP_394490069.1">
    <property type="nucleotide sequence ID" value="NZ_JBIGIA010000015.1"/>
</dbReference>
<keyword evidence="4" id="KW-1185">Reference proteome</keyword>
<evidence type="ECO:0000313" key="4">
    <source>
        <dbReference type="Proteomes" id="UP001606305"/>
    </source>
</evidence>
<dbReference type="EMBL" id="JBIGIA010000015">
    <property type="protein sequence ID" value="MFG6458766.1"/>
    <property type="molecule type" value="Genomic_DNA"/>
</dbReference>
<evidence type="ECO:0000256" key="1">
    <source>
        <dbReference type="SAM" id="MobiDB-lite"/>
    </source>
</evidence>
<sequence>MTRLLLLAPLLLAACAATAPDDNKQAQEDGVTCRRETQVGTSIPKSHCRSNTQKAADRAAVDDMTQSIRNHPGQSPMANGK</sequence>
<accession>A0ABW7G9Y7</accession>
<protein>
    <recommendedName>
        <fullName evidence="5">Secreted protein</fullName>
    </recommendedName>
</protein>
<evidence type="ECO:0000313" key="3">
    <source>
        <dbReference type="EMBL" id="MFG6458766.1"/>
    </source>
</evidence>
<feature type="compositionally biased region" description="Polar residues" evidence="1">
    <location>
        <begin position="38"/>
        <end position="54"/>
    </location>
</feature>
<feature type="signal peptide" evidence="2">
    <location>
        <begin position="1"/>
        <end position="19"/>
    </location>
</feature>
<name>A0ABW7G9Y7_9BURK</name>
<evidence type="ECO:0000256" key="2">
    <source>
        <dbReference type="SAM" id="SignalP"/>
    </source>
</evidence>
<feature type="compositionally biased region" description="Basic and acidic residues" evidence="1">
    <location>
        <begin position="21"/>
        <end position="37"/>
    </location>
</feature>
<gene>
    <name evidence="3" type="ORF">ACG00X_18160</name>
</gene>
<keyword evidence="2" id="KW-0732">Signal</keyword>
<feature type="region of interest" description="Disordered" evidence="1">
    <location>
        <begin position="18"/>
        <end position="81"/>
    </location>
</feature>
<feature type="compositionally biased region" description="Polar residues" evidence="1">
    <location>
        <begin position="64"/>
        <end position="81"/>
    </location>
</feature>
<evidence type="ECO:0008006" key="5">
    <source>
        <dbReference type="Google" id="ProtNLM"/>
    </source>
</evidence>
<dbReference type="Proteomes" id="UP001606305">
    <property type="component" value="Unassembled WGS sequence"/>
</dbReference>
<feature type="chain" id="PRO_5047463831" description="Secreted protein" evidence="2">
    <location>
        <begin position="20"/>
        <end position="81"/>
    </location>
</feature>